<dbReference type="InterPro" id="IPR023459">
    <property type="entry name" value="Tscrpt_elong_fac_GreA/B_fam"/>
</dbReference>
<evidence type="ECO:0000313" key="13">
    <source>
        <dbReference type="EMBL" id="CEO88145.1"/>
    </source>
</evidence>
<sequence length="158" mass="17556">MPEKEVLLTGDGVKRLEDELQLLKSVKRREIAERIRTAIDFGDISENSEYEEAKNEQAFIEGRIIQLEKMLRYARIIDTSEVPPDTVGVGTTVLLKDQDTGDDIEYTIVGSAEADPADNKISNKSPVGKAILGKKVGTVVEVKVPAGTLRYRIEDIRI</sequence>
<evidence type="ECO:0000256" key="8">
    <source>
        <dbReference type="ARBA" id="ARBA00030776"/>
    </source>
</evidence>
<evidence type="ECO:0000256" key="2">
    <source>
        <dbReference type="ARBA" id="ARBA00013729"/>
    </source>
</evidence>
<dbReference type="PROSITE" id="PS00829">
    <property type="entry name" value="GREAB_1"/>
    <property type="match status" value="1"/>
</dbReference>
<gene>
    <name evidence="9 13" type="primary">greA</name>
    <name evidence="13" type="ORF">SSCH_1500003</name>
</gene>
<dbReference type="InterPro" id="IPR028624">
    <property type="entry name" value="Tscrpt_elong_fac_GreA/B"/>
</dbReference>
<dbReference type="HAMAP" id="MF_00105">
    <property type="entry name" value="GreA_GreB"/>
    <property type="match status" value="1"/>
</dbReference>
<dbReference type="OrthoDB" id="9808774at2"/>
<evidence type="ECO:0000256" key="6">
    <source>
        <dbReference type="ARBA" id="ARBA00023163"/>
    </source>
</evidence>
<dbReference type="Gene3D" id="3.10.50.30">
    <property type="entry name" value="Transcription elongation factor, GreA/GreB, C-terminal domain"/>
    <property type="match status" value="1"/>
</dbReference>
<dbReference type="GO" id="GO:0003677">
    <property type="term" value="F:DNA binding"/>
    <property type="evidence" value="ECO:0007669"/>
    <property type="project" value="UniProtKB-UniRule"/>
</dbReference>
<dbReference type="Gene3D" id="1.10.287.180">
    <property type="entry name" value="Transcription elongation factor, GreA/GreB, N-terminal domain"/>
    <property type="match status" value="1"/>
</dbReference>
<reference evidence="14" key="1">
    <citation type="submission" date="2015-01" db="EMBL/GenBank/DDBJ databases">
        <authorList>
            <person name="Manzoor Shahid"/>
            <person name="Zubair Saima"/>
        </authorList>
    </citation>
    <scope>NUCLEOTIDE SEQUENCE [LARGE SCALE GENOMIC DNA]</scope>
    <source>
        <strain evidence="14">Sp3</strain>
    </source>
</reference>
<dbReference type="InterPro" id="IPR018151">
    <property type="entry name" value="TF_GreA/GreB_CS"/>
</dbReference>
<dbReference type="Pfam" id="PF01272">
    <property type="entry name" value="GreA_GreB"/>
    <property type="match status" value="1"/>
</dbReference>
<comment type="function">
    <text evidence="7 9 10">Necessary for efficient RNA polymerase transcription elongation past template-encoded arresting sites. The arresting sites in DNA have the property of trapping a certain fraction of elongating RNA polymerases that pass through, resulting in locked ternary complexes. Cleavage of the nascent transcript by cleavage factors such as GreA or GreB allows the resumption of elongation from the new 3'terminus. GreA releases sequences of 2 to 3 nucleotides.</text>
</comment>
<dbReference type="InterPro" id="IPR022691">
    <property type="entry name" value="Tscrpt_elong_fac_GreA/B_N"/>
</dbReference>
<dbReference type="NCBIfam" id="NF001263">
    <property type="entry name" value="PRK00226.1-4"/>
    <property type="match status" value="1"/>
</dbReference>
<feature type="coiled-coil region" evidence="9">
    <location>
        <begin position="13"/>
        <end position="70"/>
    </location>
</feature>
<evidence type="ECO:0000256" key="3">
    <source>
        <dbReference type="ARBA" id="ARBA00023015"/>
    </source>
</evidence>
<dbReference type="Proteomes" id="UP000046155">
    <property type="component" value="Unassembled WGS sequence"/>
</dbReference>
<feature type="domain" description="Transcription elongation factor GreA/GreB N-terminal" evidence="12">
    <location>
        <begin position="7"/>
        <end position="76"/>
    </location>
</feature>
<dbReference type="GO" id="GO:0070063">
    <property type="term" value="F:RNA polymerase binding"/>
    <property type="evidence" value="ECO:0007669"/>
    <property type="project" value="InterPro"/>
</dbReference>
<feature type="domain" description="Transcription elongation factor GreA/GreB C-terminal" evidence="11">
    <location>
        <begin position="83"/>
        <end position="157"/>
    </location>
</feature>
<keyword evidence="3 9" id="KW-0805">Transcription regulation</keyword>
<evidence type="ECO:0000256" key="9">
    <source>
        <dbReference type="HAMAP-Rule" id="MF_00105"/>
    </source>
</evidence>
<dbReference type="InterPro" id="IPR001437">
    <property type="entry name" value="Tscrpt_elong_fac_GreA/B_C"/>
</dbReference>
<dbReference type="FunFam" id="3.10.50.30:FF:000001">
    <property type="entry name" value="Transcription elongation factor GreA"/>
    <property type="match status" value="1"/>
</dbReference>
<evidence type="ECO:0000256" key="7">
    <source>
        <dbReference type="ARBA" id="ARBA00024916"/>
    </source>
</evidence>
<keyword evidence="14" id="KW-1185">Reference proteome</keyword>
<dbReference type="InterPro" id="IPR006359">
    <property type="entry name" value="Tscrpt_elong_fac_GreA"/>
</dbReference>
<evidence type="ECO:0000313" key="14">
    <source>
        <dbReference type="Proteomes" id="UP000046155"/>
    </source>
</evidence>
<dbReference type="RefSeq" id="WP_044664371.1">
    <property type="nucleotide sequence ID" value="NZ_CDRZ01000058.1"/>
</dbReference>
<keyword evidence="13" id="KW-0648">Protein biosynthesis</keyword>
<name>A0A0B7MDH5_9FIRM</name>
<evidence type="ECO:0000256" key="1">
    <source>
        <dbReference type="ARBA" id="ARBA00008213"/>
    </source>
</evidence>
<dbReference type="InterPro" id="IPR036805">
    <property type="entry name" value="Tscrpt_elong_fac_GreA/B_N_sf"/>
</dbReference>
<protein>
    <recommendedName>
        <fullName evidence="2 9">Transcription elongation factor GreA</fullName>
    </recommendedName>
    <alternativeName>
        <fullName evidence="8 9">Transcript cleavage factor GreA</fullName>
    </alternativeName>
</protein>
<dbReference type="SUPFAM" id="SSF54534">
    <property type="entry name" value="FKBP-like"/>
    <property type="match status" value="1"/>
</dbReference>
<dbReference type="NCBIfam" id="TIGR01462">
    <property type="entry name" value="greA"/>
    <property type="match status" value="1"/>
</dbReference>
<dbReference type="FunFam" id="1.10.287.180:FF:000001">
    <property type="entry name" value="Transcription elongation factor GreA"/>
    <property type="match status" value="1"/>
</dbReference>
<dbReference type="EMBL" id="CDRZ01000058">
    <property type="protein sequence ID" value="CEO88145.1"/>
    <property type="molecule type" value="Genomic_DNA"/>
</dbReference>
<dbReference type="PANTHER" id="PTHR30437">
    <property type="entry name" value="TRANSCRIPTION ELONGATION FACTOR GREA"/>
    <property type="match status" value="1"/>
</dbReference>
<evidence type="ECO:0000259" key="12">
    <source>
        <dbReference type="Pfam" id="PF03449"/>
    </source>
</evidence>
<comment type="similarity">
    <text evidence="1 9 10">Belongs to the GreA/GreB family.</text>
</comment>
<proteinExistence type="inferred from homology"/>
<dbReference type="GO" id="GO:0006354">
    <property type="term" value="P:DNA-templated transcription elongation"/>
    <property type="evidence" value="ECO:0007669"/>
    <property type="project" value="TreeGrafter"/>
</dbReference>
<evidence type="ECO:0000259" key="11">
    <source>
        <dbReference type="Pfam" id="PF01272"/>
    </source>
</evidence>
<evidence type="ECO:0000256" key="5">
    <source>
        <dbReference type="ARBA" id="ARBA00023125"/>
    </source>
</evidence>
<accession>A0A0B7MDH5</accession>
<dbReference type="AlphaFoldDB" id="A0A0B7MDH5"/>
<dbReference type="SUPFAM" id="SSF46557">
    <property type="entry name" value="GreA transcript cleavage protein, N-terminal domain"/>
    <property type="match status" value="1"/>
</dbReference>
<dbReference type="PANTHER" id="PTHR30437:SF4">
    <property type="entry name" value="TRANSCRIPTION ELONGATION FACTOR GREA"/>
    <property type="match status" value="1"/>
</dbReference>
<dbReference type="GO" id="GO:0032784">
    <property type="term" value="P:regulation of DNA-templated transcription elongation"/>
    <property type="evidence" value="ECO:0007669"/>
    <property type="project" value="UniProtKB-UniRule"/>
</dbReference>
<dbReference type="GO" id="GO:0003746">
    <property type="term" value="F:translation elongation factor activity"/>
    <property type="evidence" value="ECO:0007669"/>
    <property type="project" value="UniProtKB-KW"/>
</dbReference>
<keyword evidence="4 9" id="KW-0175">Coiled coil</keyword>
<dbReference type="Pfam" id="PF03449">
    <property type="entry name" value="GreA_GreB_N"/>
    <property type="match status" value="1"/>
</dbReference>
<keyword evidence="6 9" id="KW-0804">Transcription</keyword>
<keyword evidence="5 9" id="KW-0238">DNA-binding</keyword>
<dbReference type="InterPro" id="IPR036953">
    <property type="entry name" value="GreA/GreB_C_sf"/>
</dbReference>
<organism evidence="13 14">
    <name type="scientific">Syntrophaceticus schinkii</name>
    <dbReference type="NCBI Taxonomy" id="499207"/>
    <lineage>
        <taxon>Bacteria</taxon>
        <taxon>Bacillati</taxon>
        <taxon>Bacillota</taxon>
        <taxon>Clostridia</taxon>
        <taxon>Thermoanaerobacterales</taxon>
        <taxon>Thermoanaerobacterales Family III. Incertae Sedis</taxon>
        <taxon>Syntrophaceticus</taxon>
    </lineage>
</organism>
<keyword evidence="13" id="KW-0251">Elongation factor</keyword>
<evidence type="ECO:0000256" key="4">
    <source>
        <dbReference type="ARBA" id="ARBA00023054"/>
    </source>
</evidence>
<dbReference type="PIRSF" id="PIRSF006092">
    <property type="entry name" value="GreA_GreB"/>
    <property type="match status" value="1"/>
</dbReference>
<evidence type="ECO:0000256" key="10">
    <source>
        <dbReference type="RuleBase" id="RU000556"/>
    </source>
</evidence>